<dbReference type="SUPFAM" id="SSF54593">
    <property type="entry name" value="Glyoxalase/Bleomycin resistance protein/Dihydroxybiphenyl dioxygenase"/>
    <property type="match status" value="1"/>
</dbReference>
<evidence type="ECO:0000259" key="4">
    <source>
        <dbReference type="PROSITE" id="PS51819"/>
    </source>
</evidence>
<keyword evidence="6" id="KW-1185">Reference proteome</keyword>
<comment type="caution">
    <text evidence="5">The sequence shown here is derived from an EMBL/GenBank/DDBJ whole genome shotgun (WGS) entry which is preliminary data.</text>
</comment>
<dbReference type="InterPro" id="IPR000335">
    <property type="entry name" value="Bleomycin-R"/>
</dbReference>
<dbReference type="Proteomes" id="UP001235513">
    <property type="component" value="Unassembled WGS sequence"/>
</dbReference>
<dbReference type="Gene3D" id="3.10.180.10">
    <property type="entry name" value="2,3-Dihydroxybiphenyl 1,2-Dioxygenase, domain 1"/>
    <property type="match status" value="1"/>
</dbReference>
<feature type="domain" description="VOC" evidence="4">
    <location>
        <begin position="2"/>
        <end position="119"/>
    </location>
</feature>
<name>A0ABT9SQL4_9FLAO</name>
<reference evidence="5 6" key="1">
    <citation type="submission" date="2023-07" db="EMBL/GenBank/DDBJ databases">
        <title>Sorghum-associated microbial communities from plants grown in Nebraska, USA.</title>
        <authorList>
            <person name="Schachtman D."/>
        </authorList>
    </citation>
    <scope>NUCLEOTIDE SEQUENCE [LARGE SCALE GENOMIC DNA]</scope>
    <source>
        <strain evidence="5 6">CC351</strain>
    </source>
</reference>
<evidence type="ECO:0000256" key="3">
    <source>
        <dbReference type="ARBA" id="ARBA00023251"/>
    </source>
</evidence>
<gene>
    <name evidence="5" type="ORF">J2T04_003641</name>
</gene>
<dbReference type="PROSITE" id="PS51819">
    <property type="entry name" value="VOC"/>
    <property type="match status" value="1"/>
</dbReference>
<protein>
    <recommendedName>
        <fullName evidence="2">Bleomycin resistance protein</fullName>
    </recommendedName>
</protein>
<dbReference type="Pfam" id="PF19581">
    <property type="entry name" value="Glyoxalase_7"/>
    <property type="match status" value="1"/>
</dbReference>
<evidence type="ECO:0000313" key="5">
    <source>
        <dbReference type="EMBL" id="MDP9961729.1"/>
    </source>
</evidence>
<dbReference type="InterPro" id="IPR029068">
    <property type="entry name" value="Glyas_Bleomycin-R_OHBP_Dase"/>
</dbReference>
<comment type="similarity">
    <text evidence="1">Belongs to the bleomycin resistance protein family.</text>
</comment>
<keyword evidence="3" id="KW-0046">Antibiotic resistance</keyword>
<evidence type="ECO:0000256" key="2">
    <source>
        <dbReference type="ARBA" id="ARBA00021572"/>
    </source>
</evidence>
<evidence type="ECO:0000313" key="6">
    <source>
        <dbReference type="Proteomes" id="UP001235513"/>
    </source>
</evidence>
<proteinExistence type="inferred from homology"/>
<sequence length="134" mass="15775">MKATQIIPILRIFDYQKTIEFYVDWLGFEIGWEHYFEENTPVYMEVKKGDIVFHLSEHHGDGTPGTRVMIWGEGIPAYHKELTDKKYKYNRPGLEKTFYGAVSFTVNDPFGNTIIFNEEYAEEKHTDLEFSSIH</sequence>
<accession>A0ABT9SQL4</accession>
<evidence type="ECO:0000256" key="1">
    <source>
        <dbReference type="ARBA" id="ARBA00011051"/>
    </source>
</evidence>
<dbReference type="EMBL" id="JAUSRL010000007">
    <property type="protein sequence ID" value="MDP9961729.1"/>
    <property type="molecule type" value="Genomic_DNA"/>
</dbReference>
<dbReference type="InterPro" id="IPR037523">
    <property type="entry name" value="VOC_core"/>
</dbReference>
<organism evidence="5 6">
    <name type="scientific">Chryseobacterium lathyri</name>
    <dbReference type="NCBI Taxonomy" id="395933"/>
    <lineage>
        <taxon>Bacteria</taxon>
        <taxon>Pseudomonadati</taxon>
        <taxon>Bacteroidota</taxon>
        <taxon>Flavobacteriia</taxon>
        <taxon>Flavobacteriales</taxon>
        <taxon>Weeksellaceae</taxon>
        <taxon>Chryseobacterium group</taxon>
        <taxon>Chryseobacterium</taxon>
    </lineage>
</organism>
<dbReference type="RefSeq" id="WP_306845994.1">
    <property type="nucleotide sequence ID" value="NZ_JAUSRL010000007.1"/>
</dbReference>